<feature type="domain" description="Protein kinase" evidence="14">
    <location>
        <begin position="10"/>
        <end position="334"/>
    </location>
</feature>
<evidence type="ECO:0000256" key="11">
    <source>
        <dbReference type="ARBA" id="ARBA00048679"/>
    </source>
</evidence>
<evidence type="ECO:0000256" key="6">
    <source>
        <dbReference type="ARBA" id="ARBA00022741"/>
    </source>
</evidence>
<evidence type="ECO:0000256" key="2">
    <source>
        <dbReference type="ARBA" id="ARBA00006234"/>
    </source>
</evidence>
<name>B9F3D6_ORYSJ</name>
<evidence type="ECO:0000256" key="10">
    <source>
        <dbReference type="ARBA" id="ARBA00047899"/>
    </source>
</evidence>
<dbReference type="AlphaFoldDB" id="B9F3D6"/>
<dbReference type="InterPro" id="IPR018451">
    <property type="entry name" value="NAF/FISL_domain"/>
</dbReference>
<evidence type="ECO:0000256" key="7">
    <source>
        <dbReference type="ARBA" id="ARBA00022777"/>
    </source>
</evidence>
<comment type="similarity">
    <text evidence="2">Belongs to the protein kinase superfamily. CAMK Ser/Thr protein kinase family. SNF1 subfamily.</text>
</comment>
<evidence type="ECO:0000256" key="4">
    <source>
        <dbReference type="ARBA" id="ARBA00022527"/>
    </source>
</evidence>
<evidence type="ECO:0000256" key="5">
    <source>
        <dbReference type="ARBA" id="ARBA00022679"/>
    </source>
</evidence>
<dbReference type="GO" id="GO:0007165">
    <property type="term" value="P:signal transduction"/>
    <property type="evidence" value="ECO:0007669"/>
    <property type="project" value="InterPro"/>
</dbReference>
<dbReference type="Proteomes" id="UP000007752">
    <property type="component" value="Chromosome 2"/>
</dbReference>
<evidence type="ECO:0000256" key="1">
    <source>
        <dbReference type="ARBA" id="ARBA00001936"/>
    </source>
</evidence>
<comment type="catalytic activity">
    <reaction evidence="11">
        <text>L-seryl-[protein] + ATP = O-phospho-L-seryl-[protein] + ADP + H(+)</text>
        <dbReference type="Rhea" id="RHEA:17989"/>
        <dbReference type="Rhea" id="RHEA-COMP:9863"/>
        <dbReference type="Rhea" id="RHEA-COMP:11604"/>
        <dbReference type="ChEBI" id="CHEBI:15378"/>
        <dbReference type="ChEBI" id="CHEBI:29999"/>
        <dbReference type="ChEBI" id="CHEBI:30616"/>
        <dbReference type="ChEBI" id="CHEBI:83421"/>
        <dbReference type="ChEBI" id="CHEBI:456216"/>
        <dbReference type="EC" id="2.7.11.1"/>
    </reaction>
</comment>
<dbReference type="SUPFAM" id="SSF56112">
    <property type="entry name" value="Protein kinase-like (PK-like)"/>
    <property type="match status" value="2"/>
</dbReference>
<dbReference type="GO" id="GO:0005524">
    <property type="term" value="F:ATP binding"/>
    <property type="evidence" value="ECO:0007669"/>
    <property type="project" value="UniProtKB-UniRule"/>
</dbReference>
<dbReference type="SMART" id="SM00220">
    <property type="entry name" value="S_TKc"/>
    <property type="match status" value="1"/>
</dbReference>
<comment type="cofactor">
    <cofactor evidence="1">
        <name>Mn(2+)</name>
        <dbReference type="ChEBI" id="CHEBI:29035"/>
    </cofactor>
</comment>
<gene>
    <name evidence="16" type="ORF">OsJ_05604</name>
</gene>
<dbReference type="PANTHER" id="PTHR43895:SF123">
    <property type="entry name" value="NON-SPECIFIC SERINE_THREONINE PROTEIN KINASE"/>
    <property type="match status" value="1"/>
</dbReference>
<dbReference type="InterPro" id="IPR000719">
    <property type="entry name" value="Prot_kinase_dom"/>
</dbReference>
<keyword evidence="4" id="KW-0723">Serine/threonine-protein kinase</keyword>
<evidence type="ECO:0000256" key="8">
    <source>
        <dbReference type="ARBA" id="ARBA00022840"/>
    </source>
</evidence>
<evidence type="ECO:0000313" key="16">
    <source>
        <dbReference type="EMBL" id="EEE56434.1"/>
    </source>
</evidence>
<keyword evidence="5" id="KW-0808">Transferase</keyword>
<evidence type="ECO:0000256" key="9">
    <source>
        <dbReference type="ARBA" id="ARBA00023211"/>
    </source>
</evidence>
<dbReference type="PROSITE" id="PS00108">
    <property type="entry name" value="PROTEIN_KINASE_ST"/>
    <property type="match status" value="1"/>
</dbReference>
<keyword evidence="9" id="KW-0464">Manganese</keyword>
<dbReference type="Gene3D" id="1.10.510.10">
    <property type="entry name" value="Transferase(Phosphotransferase) domain 1"/>
    <property type="match status" value="2"/>
</dbReference>
<feature type="binding site" evidence="13">
    <location>
        <position position="39"/>
    </location>
    <ligand>
        <name>ATP</name>
        <dbReference type="ChEBI" id="CHEBI:30616"/>
    </ligand>
</feature>
<keyword evidence="8 13" id="KW-0067">ATP-binding</keyword>
<reference evidence="16" key="2">
    <citation type="submission" date="2008-12" db="EMBL/GenBank/DDBJ databases">
        <title>Improved gene annotation of the rice (Oryza sativa) genomes.</title>
        <authorList>
            <person name="Wang J."/>
            <person name="Li R."/>
            <person name="Fan W."/>
            <person name="Huang Q."/>
            <person name="Zhang J."/>
            <person name="Zhou Y."/>
            <person name="Hu Y."/>
            <person name="Zi S."/>
            <person name="Li J."/>
            <person name="Ni P."/>
            <person name="Zheng H."/>
            <person name="Zhang Y."/>
            <person name="Zhao M."/>
            <person name="Hao Q."/>
            <person name="McDermott J."/>
            <person name="Samudrala R."/>
            <person name="Kristiansen K."/>
            <person name="Wong G.K.-S."/>
        </authorList>
    </citation>
    <scope>NUCLEOTIDE SEQUENCE</scope>
</reference>
<comment type="catalytic activity">
    <reaction evidence="10">
        <text>L-threonyl-[protein] + ATP = O-phospho-L-threonyl-[protein] + ADP + H(+)</text>
        <dbReference type="Rhea" id="RHEA:46608"/>
        <dbReference type="Rhea" id="RHEA-COMP:11060"/>
        <dbReference type="Rhea" id="RHEA-COMP:11605"/>
        <dbReference type="ChEBI" id="CHEBI:15378"/>
        <dbReference type="ChEBI" id="CHEBI:30013"/>
        <dbReference type="ChEBI" id="CHEBI:30616"/>
        <dbReference type="ChEBI" id="CHEBI:61977"/>
        <dbReference type="ChEBI" id="CHEBI:456216"/>
        <dbReference type="EC" id="2.7.11.1"/>
    </reaction>
</comment>
<dbReference type="PROSITE" id="PS00107">
    <property type="entry name" value="PROTEIN_KINASE_ATP"/>
    <property type="match status" value="1"/>
</dbReference>
<evidence type="ECO:0000256" key="3">
    <source>
        <dbReference type="ARBA" id="ARBA00012513"/>
    </source>
</evidence>
<dbReference type="CDD" id="cd12195">
    <property type="entry name" value="CIPK_C"/>
    <property type="match status" value="1"/>
</dbReference>
<evidence type="ECO:0000256" key="12">
    <source>
        <dbReference type="ARBA" id="ARBA00058225"/>
    </source>
</evidence>
<keyword evidence="6 13" id="KW-0547">Nucleotide-binding</keyword>
<dbReference type="EC" id="2.7.11.1" evidence="3"/>
<dbReference type="Pfam" id="PF00069">
    <property type="entry name" value="Pkinase"/>
    <property type="match status" value="2"/>
</dbReference>
<dbReference type="FunFam" id="3.30.200.20:FF:000096">
    <property type="entry name" value="Non-specific serine/threonine protein kinase"/>
    <property type="match status" value="1"/>
</dbReference>
<dbReference type="InterPro" id="IPR004041">
    <property type="entry name" value="NAF_dom"/>
</dbReference>
<evidence type="ECO:0000259" key="15">
    <source>
        <dbReference type="PROSITE" id="PS50816"/>
    </source>
</evidence>
<dbReference type="InterPro" id="IPR011009">
    <property type="entry name" value="Kinase-like_dom_sf"/>
</dbReference>
<keyword evidence="7" id="KW-0418">Kinase</keyword>
<dbReference type="EMBL" id="CM000139">
    <property type="protein sequence ID" value="EEE56434.1"/>
    <property type="molecule type" value="Genomic_DNA"/>
</dbReference>
<reference evidence="16" key="1">
    <citation type="journal article" date="2005" name="PLoS Biol.">
        <title>The genomes of Oryza sativa: a history of duplications.</title>
        <authorList>
            <person name="Yu J."/>
            <person name="Wang J."/>
            <person name="Lin W."/>
            <person name="Li S."/>
            <person name="Li H."/>
            <person name="Zhou J."/>
            <person name="Ni P."/>
            <person name="Dong W."/>
            <person name="Hu S."/>
            <person name="Zeng C."/>
            <person name="Zhang J."/>
            <person name="Zhang Y."/>
            <person name="Li R."/>
            <person name="Xu Z."/>
            <person name="Li S."/>
            <person name="Li X."/>
            <person name="Zheng H."/>
            <person name="Cong L."/>
            <person name="Lin L."/>
            <person name="Yin J."/>
            <person name="Geng J."/>
            <person name="Li G."/>
            <person name="Shi J."/>
            <person name="Liu J."/>
            <person name="Lv H."/>
            <person name="Li J."/>
            <person name="Wang J."/>
            <person name="Deng Y."/>
            <person name="Ran L."/>
            <person name="Shi X."/>
            <person name="Wang X."/>
            <person name="Wu Q."/>
            <person name="Li C."/>
            <person name="Ren X."/>
            <person name="Wang J."/>
            <person name="Wang X."/>
            <person name="Li D."/>
            <person name="Liu D."/>
            <person name="Zhang X."/>
            <person name="Ji Z."/>
            <person name="Zhao W."/>
            <person name="Sun Y."/>
            <person name="Zhang Z."/>
            <person name="Bao J."/>
            <person name="Han Y."/>
            <person name="Dong L."/>
            <person name="Ji J."/>
            <person name="Chen P."/>
            <person name="Wu S."/>
            <person name="Liu J."/>
            <person name="Xiao Y."/>
            <person name="Bu D."/>
            <person name="Tan J."/>
            <person name="Yang L."/>
            <person name="Ye C."/>
            <person name="Zhang J."/>
            <person name="Xu J."/>
            <person name="Zhou Y."/>
            <person name="Yu Y."/>
            <person name="Zhang B."/>
            <person name="Zhuang S."/>
            <person name="Wei H."/>
            <person name="Liu B."/>
            <person name="Lei M."/>
            <person name="Yu H."/>
            <person name="Li Y."/>
            <person name="Xu H."/>
            <person name="Wei S."/>
            <person name="He X."/>
            <person name="Fang L."/>
            <person name="Zhang Z."/>
            <person name="Zhang Y."/>
            <person name="Huang X."/>
            <person name="Su Z."/>
            <person name="Tong W."/>
            <person name="Li J."/>
            <person name="Tong Z."/>
            <person name="Li S."/>
            <person name="Ye J."/>
            <person name="Wang L."/>
            <person name="Fang L."/>
            <person name="Lei T."/>
            <person name="Chen C."/>
            <person name="Chen H."/>
            <person name="Xu Z."/>
            <person name="Li H."/>
            <person name="Huang H."/>
            <person name="Zhang F."/>
            <person name="Xu H."/>
            <person name="Li N."/>
            <person name="Zhao C."/>
            <person name="Li S."/>
            <person name="Dong L."/>
            <person name="Huang Y."/>
            <person name="Li L."/>
            <person name="Xi Y."/>
            <person name="Qi Q."/>
            <person name="Li W."/>
            <person name="Zhang B."/>
            <person name="Hu W."/>
            <person name="Zhang Y."/>
            <person name="Tian X."/>
            <person name="Jiao Y."/>
            <person name="Liang X."/>
            <person name="Jin J."/>
            <person name="Gao L."/>
            <person name="Zheng W."/>
            <person name="Hao B."/>
            <person name="Liu S."/>
            <person name="Wang W."/>
            <person name="Yuan L."/>
            <person name="Cao M."/>
            <person name="McDermott J."/>
            <person name="Samudrala R."/>
            <person name="Wang J."/>
            <person name="Wong G.K."/>
            <person name="Yang H."/>
        </authorList>
    </citation>
    <scope>NUCLEOTIDE SEQUENCE [LARGE SCALE GENOMIC DNA]</scope>
</reference>
<evidence type="ECO:0000259" key="14">
    <source>
        <dbReference type="PROSITE" id="PS50011"/>
    </source>
</evidence>
<dbReference type="GO" id="GO:0004674">
    <property type="term" value="F:protein serine/threonine kinase activity"/>
    <property type="evidence" value="ECO:0007669"/>
    <property type="project" value="UniProtKB-KW"/>
</dbReference>
<dbReference type="GO" id="GO:0106310">
    <property type="term" value="F:protein serine kinase activity"/>
    <property type="evidence" value="ECO:0007669"/>
    <property type="project" value="RHEA"/>
</dbReference>
<feature type="domain" description="NAF" evidence="15">
    <location>
        <begin position="377"/>
        <end position="401"/>
    </location>
</feature>
<dbReference type="PROSITE" id="PS50816">
    <property type="entry name" value="NAF"/>
    <property type="match status" value="1"/>
</dbReference>
<evidence type="ECO:0000256" key="13">
    <source>
        <dbReference type="PROSITE-ProRule" id="PRU10141"/>
    </source>
</evidence>
<dbReference type="PANTHER" id="PTHR43895">
    <property type="entry name" value="CALCIUM/CALMODULIN-DEPENDENT PROTEIN KINASE KINASE-RELATED"/>
    <property type="match status" value="1"/>
</dbReference>
<dbReference type="PROSITE" id="PS50011">
    <property type="entry name" value="PROTEIN_KINASE_DOM"/>
    <property type="match status" value="1"/>
</dbReference>
<organism evidence="16">
    <name type="scientific">Oryza sativa subsp. japonica</name>
    <name type="common">Rice</name>
    <dbReference type="NCBI Taxonomy" id="39947"/>
    <lineage>
        <taxon>Eukaryota</taxon>
        <taxon>Viridiplantae</taxon>
        <taxon>Streptophyta</taxon>
        <taxon>Embryophyta</taxon>
        <taxon>Tracheophyta</taxon>
        <taxon>Spermatophyta</taxon>
        <taxon>Magnoliopsida</taxon>
        <taxon>Liliopsida</taxon>
        <taxon>Poales</taxon>
        <taxon>Poaceae</taxon>
        <taxon>BOP clade</taxon>
        <taxon>Oryzoideae</taxon>
        <taxon>Oryzeae</taxon>
        <taxon>Oryzinae</taxon>
        <taxon>Oryza</taxon>
        <taxon>Oryza sativa</taxon>
    </lineage>
</organism>
<protein>
    <recommendedName>
        <fullName evidence="3">non-specific serine/threonine protein kinase</fullName>
        <ecNumber evidence="3">2.7.11.1</ecNumber>
    </recommendedName>
</protein>
<dbReference type="Pfam" id="PF03822">
    <property type="entry name" value="NAF"/>
    <property type="match status" value="1"/>
</dbReference>
<dbReference type="Gene3D" id="3.30.310.80">
    <property type="entry name" value="Kinase associated domain 1, KA1"/>
    <property type="match status" value="1"/>
</dbReference>
<dbReference type="FunFam" id="3.30.310.80:FF:000005">
    <property type="entry name" value="Non-specific serine/threonine protein kinase"/>
    <property type="match status" value="1"/>
</dbReference>
<comment type="function">
    <text evidence="12">CIPK serine-threonine protein kinases interact with CBL proteins. Binding of a CBL protein to the regulatory NAF domain of CIPK protein lead to the activation of the kinase in a calcium-dependent manner.</text>
</comment>
<accession>B9F3D6</accession>
<dbReference type="FunFam" id="1.10.510.10:FF:000571">
    <property type="entry name" value="Maternal embryonic leucine zipper kinase"/>
    <property type="match status" value="1"/>
</dbReference>
<proteinExistence type="inferred from homology"/>
<sequence length="508" mass="57040">MGFVESIGRYRVGRTIGAGTFAKVRLAVDADTGATVAVKVIDKRMVIRNNLMYQVKREITAMKLLNHPNIVKIYEVIATKTKICLVMEYVSGGQLSDKLSYLKRLDEKEAKKYFYQLIDAVDYCHRRGVYHRDLKPENLLVDNQGNLKVSDFGLSVLKKPGQFLSTSCGSPCYVAPEVIQHKSYDGAAADVWSCGVILFELLAGYLPFQDCSLTNLYRRISRAQFVFPQWLSVPQKKIIIRILDPSPITVIQHKSYDGAAADVWSCGVILFELLAGYLPFQDCSLTNLYRRISRAQFVFPQWLSVPQKKIIIRILDPSPITRAKISDIFDDKWLQDHCNPSARIENDDDCDVIEEASTDSDSSHNTEVKETEEMTAETDRFINAFQLIARCSDLDLSGLFQEQKTKLASPHPVQETFDKIKVAAKDVSMAVKRMNSSLVEIQDSKLLPRSNLDLTLSAEVIKVTPAHCVVEVSKSTGDLRSYKEFCRSLSSLLNGGQLSASSSDMECD</sequence>
<dbReference type="InterPro" id="IPR017441">
    <property type="entry name" value="Protein_kinase_ATP_BS"/>
</dbReference>
<dbReference type="InterPro" id="IPR008271">
    <property type="entry name" value="Ser/Thr_kinase_AS"/>
</dbReference>